<proteinExistence type="predicted"/>
<keyword evidence="1" id="KW-0812">Transmembrane</keyword>
<dbReference type="WBParaSite" id="NBR_0001789801-mRNA-1">
    <property type="protein sequence ID" value="NBR_0001789801-mRNA-1"/>
    <property type="gene ID" value="NBR_0001789801"/>
</dbReference>
<dbReference type="EMBL" id="UYSL01023044">
    <property type="protein sequence ID" value="VDL81619.1"/>
    <property type="molecule type" value="Genomic_DNA"/>
</dbReference>
<dbReference type="AlphaFoldDB" id="A0A0N4YLC1"/>
<reference evidence="2 3" key="2">
    <citation type="submission" date="2018-11" db="EMBL/GenBank/DDBJ databases">
        <authorList>
            <consortium name="Pathogen Informatics"/>
        </authorList>
    </citation>
    <scope>NUCLEOTIDE SEQUENCE [LARGE SCALE GENOMIC DNA]</scope>
</reference>
<sequence length="136" mass="15489">MSEVAERYVEQIQTTAETLRRRIIAYYDGIFFIANKVATALDRARDVAEPVAYDVSDYMDNELIQTPLAGMKRNSFFAVVTQCAKEKIMMVGESQFSYIMGILLIQILMAALFGSDPNAHGHDDNQQQQQHQQQKH</sequence>
<feature type="transmembrane region" description="Helical" evidence="1">
    <location>
        <begin position="96"/>
        <end position="114"/>
    </location>
</feature>
<evidence type="ECO:0000256" key="1">
    <source>
        <dbReference type="SAM" id="Phobius"/>
    </source>
</evidence>
<evidence type="ECO:0000313" key="3">
    <source>
        <dbReference type="Proteomes" id="UP000271162"/>
    </source>
</evidence>
<evidence type="ECO:0000313" key="4">
    <source>
        <dbReference type="WBParaSite" id="NBR_0001789801-mRNA-1"/>
    </source>
</evidence>
<gene>
    <name evidence="2" type="ORF">NBR_LOCUS17899</name>
</gene>
<organism evidence="4">
    <name type="scientific">Nippostrongylus brasiliensis</name>
    <name type="common">Rat hookworm</name>
    <dbReference type="NCBI Taxonomy" id="27835"/>
    <lineage>
        <taxon>Eukaryota</taxon>
        <taxon>Metazoa</taxon>
        <taxon>Ecdysozoa</taxon>
        <taxon>Nematoda</taxon>
        <taxon>Chromadorea</taxon>
        <taxon>Rhabditida</taxon>
        <taxon>Rhabditina</taxon>
        <taxon>Rhabditomorpha</taxon>
        <taxon>Strongyloidea</taxon>
        <taxon>Heligmosomidae</taxon>
        <taxon>Nippostrongylus</taxon>
    </lineage>
</organism>
<dbReference type="Proteomes" id="UP000271162">
    <property type="component" value="Unassembled WGS sequence"/>
</dbReference>
<reference evidence="4" key="1">
    <citation type="submission" date="2017-02" db="UniProtKB">
        <authorList>
            <consortium name="WormBaseParasite"/>
        </authorList>
    </citation>
    <scope>IDENTIFICATION</scope>
</reference>
<accession>A0A0N4YLC1</accession>
<keyword evidence="1" id="KW-0472">Membrane</keyword>
<protein>
    <submittedName>
        <fullName evidence="4">Spore germination protein</fullName>
    </submittedName>
</protein>
<name>A0A0N4YLC1_NIPBR</name>
<keyword evidence="3" id="KW-1185">Reference proteome</keyword>
<evidence type="ECO:0000313" key="2">
    <source>
        <dbReference type="EMBL" id="VDL81619.1"/>
    </source>
</evidence>
<keyword evidence="1" id="KW-1133">Transmembrane helix</keyword>